<protein>
    <submittedName>
        <fullName evidence="1">Uncharacterized protein</fullName>
    </submittedName>
</protein>
<organism evidence="1 2">
    <name type="scientific">Gulo gulo</name>
    <name type="common">Wolverine</name>
    <name type="synonym">Gluton</name>
    <dbReference type="NCBI Taxonomy" id="48420"/>
    <lineage>
        <taxon>Eukaryota</taxon>
        <taxon>Metazoa</taxon>
        <taxon>Chordata</taxon>
        <taxon>Craniata</taxon>
        <taxon>Vertebrata</taxon>
        <taxon>Euteleostomi</taxon>
        <taxon>Mammalia</taxon>
        <taxon>Eutheria</taxon>
        <taxon>Laurasiatheria</taxon>
        <taxon>Carnivora</taxon>
        <taxon>Caniformia</taxon>
        <taxon>Musteloidea</taxon>
        <taxon>Mustelidae</taxon>
        <taxon>Guloninae</taxon>
        <taxon>Gulo</taxon>
    </lineage>
</organism>
<dbReference type="AlphaFoldDB" id="A0A9X9PSH2"/>
<dbReference type="EMBL" id="CYRY02000001">
    <property type="protein sequence ID" value="VCW48585.1"/>
    <property type="molecule type" value="Genomic_DNA"/>
</dbReference>
<gene>
    <name evidence="1" type="ORF">BN2614_LOCUS4</name>
</gene>
<comment type="caution">
    <text evidence="1">The sequence shown here is derived from an EMBL/GenBank/DDBJ whole genome shotgun (WGS) entry which is preliminary data.</text>
</comment>
<evidence type="ECO:0000313" key="1">
    <source>
        <dbReference type="EMBL" id="VCW48585.1"/>
    </source>
</evidence>
<proteinExistence type="predicted"/>
<keyword evidence="2" id="KW-1185">Reference proteome</keyword>
<name>A0A9X9PSH2_GULGU</name>
<reference evidence="1 2" key="1">
    <citation type="submission" date="2018-10" db="EMBL/GenBank/DDBJ databases">
        <authorList>
            <person name="Ekblom R."/>
            <person name="Jareborg N."/>
        </authorList>
    </citation>
    <scope>NUCLEOTIDE SEQUENCE [LARGE SCALE GENOMIC DNA]</scope>
    <source>
        <tissue evidence="1">Muscle</tissue>
    </source>
</reference>
<dbReference type="Proteomes" id="UP000269945">
    <property type="component" value="Unassembled WGS sequence"/>
</dbReference>
<sequence length="46" mass="5540">FVVISQPTDYCLEFQVSSFLTRYNSVLYKIKSTSHRFSQQRSRYQT</sequence>
<accession>A0A9X9PSH2</accession>
<feature type="non-terminal residue" evidence="1">
    <location>
        <position position="1"/>
    </location>
</feature>
<evidence type="ECO:0000313" key="2">
    <source>
        <dbReference type="Proteomes" id="UP000269945"/>
    </source>
</evidence>